<dbReference type="Gene3D" id="3.20.20.140">
    <property type="entry name" value="Metal-dependent hydrolases"/>
    <property type="match status" value="1"/>
</dbReference>
<dbReference type="GO" id="GO:0008033">
    <property type="term" value="P:tRNA processing"/>
    <property type="evidence" value="ECO:0007669"/>
    <property type="project" value="UniProtKB-KW"/>
</dbReference>
<dbReference type="InterPro" id="IPR016195">
    <property type="entry name" value="Pol/histidinol_Pase-like"/>
</dbReference>
<dbReference type="EMBL" id="VDMD01000005">
    <property type="protein sequence ID" value="TRM65378.1"/>
    <property type="molecule type" value="Genomic_DNA"/>
</dbReference>
<keyword evidence="3" id="KW-0819">tRNA processing</keyword>
<keyword evidence="6" id="KW-1185">Reference proteome</keyword>
<feature type="region of interest" description="Disordered" evidence="4">
    <location>
        <begin position="1"/>
        <end position="23"/>
    </location>
</feature>
<evidence type="ECO:0000313" key="5">
    <source>
        <dbReference type="EMBL" id="TRM65378.1"/>
    </source>
</evidence>
<dbReference type="PANTHER" id="PTHR13031:SF0">
    <property type="entry name" value="RIBONUCLEASE P PROTEIN SUBUNIT P30"/>
    <property type="match status" value="1"/>
</dbReference>
<feature type="region of interest" description="Disordered" evidence="4">
    <location>
        <begin position="306"/>
        <end position="364"/>
    </location>
</feature>
<comment type="similarity">
    <text evidence="2">Belongs to the eukaryotic/archaeal RNase P protein component 3 family.</text>
</comment>
<feature type="compositionally biased region" description="Polar residues" evidence="4">
    <location>
        <begin position="306"/>
        <end position="318"/>
    </location>
</feature>
<dbReference type="GO" id="GO:0003723">
    <property type="term" value="F:RNA binding"/>
    <property type="evidence" value="ECO:0007669"/>
    <property type="project" value="TreeGrafter"/>
</dbReference>
<evidence type="ECO:0000256" key="4">
    <source>
        <dbReference type="SAM" id="MobiDB-lite"/>
    </source>
</evidence>
<dbReference type="GO" id="GO:0005655">
    <property type="term" value="C:nucleolar ribonuclease P complex"/>
    <property type="evidence" value="ECO:0007669"/>
    <property type="project" value="TreeGrafter"/>
</dbReference>
<evidence type="ECO:0000313" key="6">
    <source>
        <dbReference type="Proteomes" id="UP000320762"/>
    </source>
</evidence>
<accession>A0A550CKS1</accession>
<dbReference type="AlphaFoldDB" id="A0A550CKS1"/>
<dbReference type="STRING" id="97359.A0A550CKS1"/>
<evidence type="ECO:0000256" key="2">
    <source>
        <dbReference type="ARBA" id="ARBA00007331"/>
    </source>
</evidence>
<dbReference type="InterPro" id="IPR002738">
    <property type="entry name" value="RNase_P_p30"/>
</dbReference>
<evidence type="ECO:0000256" key="3">
    <source>
        <dbReference type="ARBA" id="ARBA00022694"/>
    </source>
</evidence>
<reference evidence="5 6" key="1">
    <citation type="journal article" date="2019" name="New Phytol.">
        <title>Comparative genomics reveals unique wood-decay strategies and fruiting body development in the Schizophyllaceae.</title>
        <authorList>
            <person name="Almasi E."/>
            <person name="Sahu N."/>
            <person name="Krizsan K."/>
            <person name="Balint B."/>
            <person name="Kovacs G.M."/>
            <person name="Kiss B."/>
            <person name="Cseklye J."/>
            <person name="Drula E."/>
            <person name="Henrissat B."/>
            <person name="Nagy I."/>
            <person name="Chovatia M."/>
            <person name="Adam C."/>
            <person name="LaButti K."/>
            <person name="Lipzen A."/>
            <person name="Riley R."/>
            <person name="Grigoriev I.V."/>
            <person name="Nagy L.G."/>
        </authorList>
    </citation>
    <scope>NUCLEOTIDE SEQUENCE [LARGE SCALE GENOMIC DNA]</scope>
    <source>
        <strain evidence="5 6">NL-1724</strain>
    </source>
</reference>
<organism evidence="5 6">
    <name type="scientific">Schizophyllum amplum</name>
    <dbReference type="NCBI Taxonomy" id="97359"/>
    <lineage>
        <taxon>Eukaryota</taxon>
        <taxon>Fungi</taxon>
        <taxon>Dikarya</taxon>
        <taxon>Basidiomycota</taxon>
        <taxon>Agaricomycotina</taxon>
        <taxon>Agaricomycetes</taxon>
        <taxon>Agaricomycetidae</taxon>
        <taxon>Agaricales</taxon>
        <taxon>Schizophyllaceae</taxon>
        <taxon>Schizophyllum</taxon>
    </lineage>
</organism>
<dbReference type="PANTHER" id="PTHR13031">
    <property type="entry name" value="RIBONUCLEASE P SUBUNIT P30"/>
    <property type="match status" value="1"/>
</dbReference>
<protein>
    <submittedName>
        <fullName evidence="5">RNase P subunit p30-domain-containing protein</fullName>
    </submittedName>
</protein>
<dbReference type="Pfam" id="PF01876">
    <property type="entry name" value="RNase_P_p30"/>
    <property type="match status" value="1"/>
</dbReference>
<evidence type="ECO:0000256" key="1">
    <source>
        <dbReference type="ARBA" id="ARBA00004123"/>
    </source>
</evidence>
<sequence>MYFDLNVPIQCPSSSSSKKGKAKQGPITFSAAEINAIEARIELLVHLGYTVLAFTQTLHKKIDPKVNANILDVLIPQLRSRPGVLFLKRLNVILDSDSEKGFGLTSNNQSFLNSYDILGLVPTSLTTFNLACLTHSQPSPLTAHIITVPVTLPRVPFYMKHTPVRTALKNGAVFELTYVGALGGRNDEVLVDAGAAEDGTSAKKNWWAAARELARVTKGKGILVSSGACSDADIRAPRDVSNLISIVGLPQNLAHDTSTVVPKSLLIRAQTRKTYRAVLSEPKVVIPGAASLPSLPAQSLSTIAQDLSTPQNDVSTAASAPEASVARGKRPREDVEDGTAIQTSSVDEKRKKKRKKQRLQAPAA</sequence>
<name>A0A550CKS1_9AGAR</name>
<dbReference type="OrthoDB" id="17948at2759"/>
<proteinExistence type="inferred from homology"/>
<comment type="subcellular location">
    <subcellularLocation>
        <location evidence="1">Nucleus</location>
    </subcellularLocation>
</comment>
<gene>
    <name evidence="5" type="ORF">BD626DRAFT_399233</name>
</gene>
<comment type="caution">
    <text evidence="5">The sequence shown here is derived from an EMBL/GenBank/DDBJ whole genome shotgun (WGS) entry which is preliminary data.</text>
</comment>
<dbReference type="Proteomes" id="UP000320762">
    <property type="component" value="Unassembled WGS sequence"/>
</dbReference>
<dbReference type="SUPFAM" id="SSF89550">
    <property type="entry name" value="PHP domain-like"/>
    <property type="match status" value="1"/>
</dbReference>